<reference evidence="1 3" key="1">
    <citation type="journal article" date="2020" name="bioRxiv">
        <title>Whole genome comparisons of ergot fungi reveals the divergence and evolution of species within the genus Claviceps are the result of varying mechanisms driving genome evolution and host range expansion.</title>
        <authorList>
            <person name="Wyka S.A."/>
            <person name="Mondo S.J."/>
            <person name="Liu M."/>
            <person name="Dettman J."/>
            <person name="Nalam V."/>
            <person name="Broders K.D."/>
        </authorList>
    </citation>
    <scope>NUCLEOTIDE SEQUENCE</scope>
    <source>
        <strain evidence="1">CCC 1102</strain>
        <strain evidence="2 3">LM583</strain>
    </source>
</reference>
<keyword evidence="3" id="KW-1185">Reference proteome</keyword>
<accession>A0A9P7MQ40</accession>
<organism evidence="1 4">
    <name type="scientific">Claviceps arundinis</name>
    <dbReference type="NCBI Taxonomy" id="1623583"/>
    <lineage>
        <taxon>Eukaryota</taxon>
        <taxon>Fungi</taxon>
        <taxon>Dikarya</taxon>
        <taxon>Ascomycota</taxon>
        <taxon>Pezizomycotina</taxon>
        <taxon>Sordariomycetes</taxon>
        <taxon>Hypocreomycetidae</taxon>
        <taxon>Hypocreales</taxon>
        <taxon>Clavicipitaceae</taxon>
        <taxon>Claviceps</taxon>
    </lineage>
</organism>
<evidence type="ECO:0000313" key="1">
    <source>
        <dbReference type="EMBL" id="KAG5962799.1"/>
    </source>
</evidence>
<gene>
    <name evidence="1" type="ORF">E4U56_003196</name>
    <name evidence="2" type="ORF">E4U57_004861</name>
</gene>
<name>A0A9P7MQ40_9HYPO</name>
<dbReference type="AlphaFoldDB" id="A0A9P7MQ40"/>
<evidence type="ECO:0000313" key="4">
    <source>
        <dbReference type="Proteomes" id="UP000784919"/>
    </source>
</evidence>
<dbReference type="Proteomes" id="UP000784919">
    <property type="component" value="Unassembled WGS sequence"/>
</dbReference>
<proteinExistence type="predicted"/>
<evidence type="ECO:0000313" key="2">
    <source>
        <dbReference type="EMBL" id="KAG5964836.1"/>
    </source>
</evidence>
<comment type="caution">
    <text evidence="1">The sequence shown here is derived from an EMBL/GenBank/DDBJ whole genome shotgun (WGS) entry which is preliminary data.</text>
</comment>
<sequence>MHEIDDCPEYGKAQVLWLFESSLSSLAWPSDGSKESASEEASKIRPLCNKQQQLCWNTSEPTGIRCASYVFLRALRKR</sequence>
<protein>
    <submittedName>
        <fullName evidence="1">Uncharacterized protein</fullName>
    </submittedName>
</protein>
<dbReference type="EMBL" id="SRPS01000210">
    <property type="protein sequence ID" value="KAG5962799.1"/>
    <property type="molecule type" value="Genomic_DNA"/>
</dbReference>
<dbReference type="EMBL" id="SRPR01000037">
    <property type="protein sequence ID" value="KAG5964836.1"/>
    <property type="molecule type" value="Genomic_DNA"/>
</dbReference>
<dbReference type="Proteomes" id="UP000742024">
    <property type="component" value="Unassembled WGS sequence"/>
</dbReference>
<evidence type="ECO:0000313" key="3">
    <source>
        <dbReference type="Proteomes" id="UP000742024"/>
    </source>
</evidence>